<evidence type="ECO:0000256" key="7">
    <source>
        <dbReference type="PIRNR" id="PIRNR000124"/>
    </source>
</evidence>
<dbReference type="PANTHER" id="PTHR43491:SF5">
    <property type="entry name" value="UDP-N-ACETYL-D-MANNOSAMINE DEHYDROGENASE"/>
    <property type="match status" value="1"/>
</dbReference>
<dbReference type="InterPro" id="IPR014027">
    <property type="entry name" value="UDP-Glc/GDP-Man_DH_C"/>
</dbReference>
<protein>
    <recommendedName>
        <fullName evidence="2">UDP-N-acetyl-D-mannosamine dehydrogenase</fullName>
        <ecNumber evidence="1">1.1.1.336</ecNumber>
    </recommendedName>
    <alternativeName>
        <fullName evidence="5">UDP-ManNAc 6-dehydrogenase</fullName>
    </alternativeName>
</protein>
<keyword evidence="10" id="KW-1185">Reference proteome</keyword>
<dbReference type="InterPro" id="IPR017476">
    <property type="entry name" value="UDP-Glc/GDP-Man"/>
</dbReference>
<sequence>MTGRPDGPSSVAREETALDVSLARALEAGDVTVAVYGLGKMGLPLATVFAERVGDVVGVDVDAERVRVINAGECPLDREPGVPALLAEQVERGRFVATTDGERASADASVHVLIVPTLLTAERTPDLSILLDVLETIAPGIDPGDLLCVECTVPPGTCRDVVVPTVAFAGSVDPGAFGVASCPERTASGRALRDIRGAYPKVVGGVDAASTRAAVALYGRITDNEVLRVRDATTAESVKLFEGLYRDVNIALANELARLTDDLAIDVREAVDAANTQPLCDILDPGPGVGGHCIPWYPYFVMNSVERETPLLRTARAVNDAMPAYTVETLAEQLRRRGETLAGATVAVFGVTYRPGVHETRATPALPVVSLLREGGASVLVVDPLVDDFEAFDARPVALDAVADADVDAAILLTAHEEFDDLDWGAFGECVVVDGRDAIRGETGGAHVYTLGRGVRRDGKATPDSRHTGGEP</sequence>
<dbReference type="EC" id="1.1.1.336" evidence="1"/>
<feature type="domain" description="UDP-glucose/GDP-mannose dehydrogenase C-terminal" evidence="8">
    <location>
        <begin position="347"/>
        <end position="441"/>
    </location>
</feature>
<dbReference type="SUPFAM" id="SSF52413">
    <property type="entry name" value="UDP-glucose/GDP-mannose dehydrogenase C-terminal domain"/>
    <property type="match status" value="1"/>
</dbReference>
<reference evidence="9 10" key="1">
    <citation type="journal article" date="2019" name="Int. J. Syst. Evol. Microbiol.">
        <title>The Global Catalogue of Microorganisms (GCM) 10K type strain sequencing project: providing services to taxonomists for standard genome sequencing and annotation.</title>
        <authorList>
            <consortium name="The Broad Institute Genomics Platform"/>
            <consortium name="The Broad Institute Genome Sequencing Center for Infectious Disease"/>
            <person name="Wu L."/>
            <person name="Ma J."/>
        </authorList>
    </citation>
    <scope>NUCLEOTIDE SEQUENCE [LARGE SCALE GENOMIC DNA]</scope>
    <source>
        <strain evidence="9 10">PSRA2</strain>
    </source>
</reference>
<evidence type="ECO:0000256" key="2">
    <source>
        <dbReference type="ARBA" id="ARBA00016796"/>
    </source>
</evidence>
<dbReference type="Pfam" id="PF03721">
    <property type="entry name" value="UDPG_MGDP_dh_N"/>
    <property type="match status" value="1"/>
</dbReference>
<dbReference type="SUPFAM" id="SSF48179">
    <property type="entry name" value="6-phosphogluconate dehydrogenase C-terminal domain-like"/>
    <property type="match status" value="1"/>
</dbReference>
<name>A0ABD5U707_9EURY</name>
<evidence type="ECO:0000256" key="1">
    <source>
        <dbReference type="ARBA" id="ARBA00012935"/>
    </source>
</evidence>
<accession>A0ABD5U707</accession>
<dbReference type="InterPro" id="IPR036291">
    <property type="entry name" value="NAD(P)-bd_dom_sf"/>
</dbReference>
<dbReference type="InterPro" id="IPR001732">
    <property type="entry name" value="UDP-Glc/GDP-Man_DH_N"/>
</dbReference>
<evidence type="ECO:0000259" key="8">
    <source>
        <dbReference type="SMART" id="SM00984"/>
    </source>
</evidence>
<dbReference type="InterPro" id="IPR014026">
    <property type="entry name" value="UDP-Glc/GDP-Man_DH_dimer"/>
</dbReference>
<gene>
    <name evidence="9" type="ORF">ACFQHK_06400</name>
</gene>
<dbReference type="AlphaFoldDB" id="A0ABD5U707"/>
<dbReference type="NCBIfam" id="TIGR03026">
    <property type="entry name" value="NDP-sugDHase"/>
    <property type="match status" value="1"/>
</dbReference>
<dbReference type="Gene3D" id="3.40.50.720">
    <property type="entry name" value="NAD(P)-binding Rossmann-like Domain"/>
    <property type="match status" value="2"/>
</dbReference>
<dbReference type="RefSeq" id="WP_304447830.1">
    <property type="nucleotide sequence ID" value="NZ_JARRAH010000001.1"/>
</dbReference>
<dbReference type="InterPro" id="IPR028359">
    <property type="entry name" value="UDP_ManNAc/GlcNAc_DH"/>
</dbReference>
<dbReference type="InterPro" id="IPR008927">
    <property type="entry name" value="6-PGluconate_DH-like_C_sf"/>
</dbReference>
<keyword evidence="4" id="KW-0520">NAD</keyword>
<comment type="catalytic activity">
    <reaction evidence="6">
        <text>UDP-N-acetyl-alpha-D-mannosamine + 2 NAD(+) + H2O = UDP-N-acetyl-alpha-D-mannosaminouronate + 2 NADH + 3 H(+)</text>
        <dbReference type="Rhea" id="RHEA:25780"/>
        <dbReference type="ChEBI" id="CHEBI:15377"/>
        <dbReference type="ChEBI" id="CHEBI:15378"/>
        <dbReference type="ChEBI" id="CHEBI:57540"/>
        <dbReference type="ChEBI" id="CHEBI:57945"/>
        <dbReference type="ChEBI" id="CHEBI:68623"/>
        <dbReference type="ChEBI" id="CHEBI:70731"/>
        <dbReference type="EC" id="1.1.1.336"/>
    </reaction>
</comment>
<dbReference type="PIRSF" id="PIRSF500136">
    <property type="entry name" value="UDP_ManNAc_DH"/>
    <property type="match status" value="1"/>
</dbReference>
<dbReference type="Proteomes" id="UP001596406">
    <property type="component" value="Unassembled WGS sequence"/>
</dbReference>
<dbReference type="SMART" id="SM00984">
    <property type="entry name" value="UDPG_MGDP_dh_C"/>
    <property type="match status" value="1"/>
</dbReference>
<comment type="similarity">
    <text evidence="7">Belongs to the UDP-glucose/GDP-mannose dehydrogenase family.</text>
</comment>
<evidence type="ECO:0000313" key="10">
    <source>
        <dbReference type="Proteomes" id="UP001596406"/>
    </source>
</evidence>
<dbReference type="EMBL" id="JBHSXM010000001">
    <property type="protein sequence ID" value="MFC6836136.1"/>
    <property type="molecule type" value="Genomic_DNA"/>
</dbReference>
<evidence type="ECO:0000256" key="6">
    <source>
        <dbReference type="ARBA" id="ARBA00049130"/>
    </source>
</evidence>
<evidence type="ECO:0000256" key="5">
    <source>
        <dbReference type="ARBA" id="ARBA00030172"/>
    </source>
</evidence>
<dbReference type="Pfam" id="PF03720">
    <property type="entry name" value="UDPG_MGDP_dh_C"/>
    <property type="match status" value="1"/>
</dbReference>
<dbReference type="GO" id="GO:0089714">
    <property type="term" value="F:UDP-N-acetyl-D-mannosamine dehydrogenase activity"/>
    <property type="evidence" value="ECO:0007669"/>
    <property type="project" value="UniProtKB-EC"/>
</dbReference>
<evidence type="ECO:0000256" key="4">
    <source>
        <dbReference type="ARBA" id="ARBA00023027"/>
    </source>
</evidence>
<dbReference type="PIRSF" id="PIRSF000124">
    <property type="entry name" value="UDPglc_GDPman_dh"/>
    <property type="match status" value="1"/>
</dbReference>
<evidence type="ECO:0000313" key="9">
    <source>
        <dbReference type="EMBL" id="MFC6836136.1"/>
    </source>
</evidence>
<dbReference type="Pfam" id="PF00984">
    <property type="entry name" value="UDPG_MGDP_dh"/>
    <property type="match status" value="1"/>
</dbReference>
<proteinExistence type="inferred from homology"/>
<evidence type="ECO:0000256" key="3">
    <source>
        <dbReference type="ARBA" id="ARBA00023002"/>
    </source>
</evidence>
<dbReference type="SUPFAM" id="SSF51735">
    <property type="entry name" value="NAD(P)-binding Rossmann-fold domains"/>
    <property type="match status" value="1"/>
</dbReference>
<keyword evidence="3" id="KW-0560">Oxidoreductase</keyword>
<dbReference type="InterPro" id="IPR036220">
    <property type="entry name" value="UDP-Glc/GDP-Man_DH_C_sf"/>
</dbReference>
<organism evidence="9 10">
    <name type="scientific">Halomarina ordinaria</name>
    <dbReference type="NCBI Taxonomy" id="3033939"/>
    <lineage>
        <taxon>Archaea</taxon>
        <taxon>Methanobacteriati</taxon>
        <taxon>Methanobacteriota</taxon>
        <taxon>Stenosarchaea group</taxon>
        <taxon>Halobacteria</taxon>
        <taxon>Halobacteriales</taxon>
        <taxon>Natronomonadaceae</taxon>
        <taxon>Halomarina</taxon>
    </lineage>
</organism>
<dbReference type="PANTHER" id="PTHR43491">
    <property type="entry name" value="UDP-N-ACETYL-D-MANNOSAMINE DEHYDROGENASE"/>
    <property type="match status" value="1"/>
</dbReference>
<comment type="caution">
    <text evidence="9">The sequence shown here is derived from an EMBL/GenBank/DDBJ whole genome shotgun (WGS) entry which is preliminary data.</text>
</comment>